<comment type="caution">
    <text evidence="1">The sequence shown here is derived from an EMBL/GenBank/DDBJ whole genome shotgun (WGS) entry which is preliminary data.</text>
</comment>
<evidence type="ECO:0000313" key="2">
    <source>
        <dbReference type="Proteomes" id="UP001589575"/>
    </source>
</evidence>
<keyword evidence="2" id="KW-1185">Reference proteome</keyword>
<evidence type="ECO:0000313" key="1">
    <source>
        <dbReference type="EMBL" id="MFB9073216.1"/>
    </source>
</evidence>
<sequence length="43" mass="4556">MMPKTSPFSISRLTRSTATVGASPRCGAGYSLVTSFRAMWGMG</sequence>
<protein>
    <submittedName>
        <fullName evidence="1">Uncharacterized protein</fullName>
    </submittedName>
</protein>
<reference evidence="1 2" key="1">
    <citation type="submission" date="2024-09" db="EMBL/GenBank/DDBJ databases">
        <authorList>
            <person name="Sun Q."/>
            <person name="Mori K."/>
        </authorList>
    </citation>
    <scope>NUCLEOTIDE SEQUENCE [LARGE SCALE GENOMIC DNA]</scope>
    <source>
        <strain evidence="1 2">CCM 7609</strain>
    </source>
</reference>
<accession>A0ABV5G2Q6</accession>
<dbReference type="Proteomes" id="UP001589575">
    <property type="component" value="Unassembled WGS sequence"/>
</dbReference>
<name>A0ABV5G2Q6_9MICC</name>
<organism evidence="1 2">
    <name type="scientific">Citricoccus parietis</name>
    <dbReference type="NCBI Taxonomy" id="592307"/>
    <lineage>
        <taxon>Bacteria</taxon>
        <taxon>Bacillati</taxon>
        <taxon>Actinomycetota</taxon>
        <taxon>Actinomycetes</taxon>
        <taxon>Micrococcales</taxon>
        <taxon>Micrococcaceae</taxon>
        <taxon>Citricoccus</taxon>
    </lineage>
</organism>
<proteinExistence type="predicted"/>
<dbReference type="EMBL" id="JBHMFI010000001">
    <property type="protein sequence ID" value="MFB9073216.1"/>
    <property type="molecule type" value="Genomic_DNA"/>
</dbReference>
<gene>
    <name evidence="1" type="ORF">ACFFX0_19250</name>
</gene>